<keyword evidence="19" id="KW-1185">Reference proteome</keyword>
<dbReference type="PANTHER" id="PTHR21600:SF91">
    <property type="entry name" value="DUAL-SPECIFICITY RNA PSEUDOURIDINE SYNTHASE RLUA"/>
    <property type="match status" value="1"/>
</dbReference>
<keyword evidence="2" id="KW-0698">rRNA processing</keyword>
<evidence type="ECO:0000256" key="10">
    <source>
        <dbReference type="ARBA" id="ARBA00039988"/>
    </source>
</evidence>
<dbReference type="EMBL" id="VIKR01000005">
    <property type="protein sequence ID" value="TQV72005.1"/>
    <property type="molecule type" value="Genomic_DNA"/>
</dbReference>
<feature type="domain" description="Pseudouridine synthase RsuA/RluA-like" evidence="16">
    <location>
        <begin position="21"/>
        <end position="169"/>
    </location>
</feature>
<evidence type="ECO:0000313" key="18">
    <source>
        <dbReference type="EMBL" id="TQV72058.1"/>
    </source>
</evidence>
<dbReference type="SUPFAM" id="SSF55120">
    <property type="entry name" value="Pseudouridine synthase"/>
    <property type="match status" value="1"/>
</dbReference>
<comment type="function">
    <text evidence="7">Dual specificity enzyme that catalyzes the synthesis of pseudouridine from uracil-746 in 23S ribosomal RNA and from uracil-32 in the anticodon stem and loop of transfer RNAs.</text>
</comment>
<dbReference type="EC" id="5.4.99.29" evidence="9"/>
<dbReference type="GO" id="GO:0000455">
    <property type="term" value="P:enzyme-directed rRNA pseudouridine synthesis"/>
    <property type="evidence" value="ECO:0007669"/>
    <property type="project" value="TreeGrafter"/>
</dbReference>
<dbReference type="AlphaFoldDB" id="A0A545T4F8"/>
<dbReference type="CDD" id="cd02869">
    <property type="entry name" value="PseudoU_synth_RluA_like"/>
    <property type="match status" value="1"/>
</dbReference>
<dbReference type="EMBL" id="VIKR01000005">
    <property type="protein sequence ID" value="TQV72058.1"/>
    <property type="molecule type" value="Genomic_DNA"/>
</dbReference>
<reference evidence="18 19" key="1">
    <citation type="submission" date="2019-06" db="EMBL/GenBank/DDBJ databases">
        <title>Draft genome of Aliikangiella marina GYP-15.</title>
        <authorList>
            <person name="Wang G."/>
        </authorList>
    </citation>
    <scope>NUCLEOTIDE SEQUENCE [LARGE SCALE GENOMIC DNA]</scope>
    <source>
        <strain evidence="18 19">GYP-15</strain>
    </source>
</reference>
<evidence type="ECO:0000256" key="9">
    <source>
        <dbReference type="ARBA" id="ARBA00038945"/>
    </source>
</evidence>
<evidence type="ECO:0000313" key="19">
    <source>
        <dbReference type="Proteomes" id="UP000317839"/>
    </source>
</evidence>
<keyword evidence="3" id="KW-0819">tRNA processing</keyword>
<gene>
    <name evidence="17" type="ORF">FLL45_17430</name>
    <name evidence="18" type="ORF">FLL45_17710</name>
</gene>
<evidence type="ECO:0000256" key="1">
    <source>
        <dbReference type="ARBA" id="ARBA00010876"/>
    </source>
</evidence>
<comment type="catalytic activity">
    <reaction evidence="5">
        <text>uridine(32) in tRNA = pseudouridine(32) in tRNA</text>
        <dbReference type="Rhea" id="RHEA:42544"/>
        <dbReference type="Rhea" id="RHEA-COMP:10107"/>
        <dbReference type="Rhea" id="RHEA-COMP:10108"/>
        <dbReference type="ChEBI" id="CHEBI:65314"/>
        <dbReference type="ChEBI" id="CHEBI:65315"/>
        <dbReference type="EC" id="5.4.99.28"/>
    </reaction>
</comment>
<dbReference type="GO" id="GO:0008033">
    <property type="term" value="P:tRNA processing"/>
    <property type="evidence" value="ECO:0007669"/>
    <property type="project" value="UniProtKB-KW"/>
</dbReference>
<dbReference type="GO" id="GO:0003723">
    <property type="term" value="F:RNA binding"/>
    <property type="evidence" value="ECO:0007669"/>
    <property type="project" value="InterPro"/>
</dbReference>
<dbReference type="PANTHER" id="PTHR21600">
    <property type="entry name" value="MITOCHONDRIAL RNA PSEUDOURIDINE SYNTHASE"/>
    <property type="match status" value="1"/>
</dbReference>
<name>A0A545T4F8_9GAMM</name>
<comment type="similarity">
    <text evidence="1">Belongs to the pseudouridine synthase RluA family.</text>
</comment>
<evidence type="ECO:0000256" key="15">
    <source>
        <dbReference type="ARBA" id="ARBA00043143"/>
    </source>
</evidence>
<dbReference type="OrthoDB" id="9807829at2"/>
<evidence type="ECO:0000256" key="14">
    <source>
        <dbReference type="ARBA" id="ARBA00042883"/>
    </source>
</evidence>
<evidence type="ECO:0000313" key="17">
    <source>
        <dbReference type="EMBL" id="TQV72005.1"/>
    </source>
</evidence>
<evidence type="ECO:0000256" key="12">
    <source>
        <dbReference type="ARBA" id="ARBA00042372"/>
    </source>
</evidence>
<evidence type="ECO:0000256" key="7">
    <source>
        <dbReference type="ARBA" id="ARBA00037305"/>
    </source>
</evidence>
<evidence type="ECO:0000256" key="3">
    <source>
        <dbReference type="ARBA" id="ARBA00022694"/>
    </source>
</evidence>
<evidence type="ECO:0000256" key="13">
    <source>
        <dbReference type="ARBA" id="ARBA00042844"/>
    </source>
</evidence>
<dbReference type="Proteomes" id="UP000317839">
    <property type="component" value="Unassembled WGS sequence"/>
</dbReference>
<protein>
    <recommendedName>
        <fullName evidence="10">Dual-specificity RNA pseudouridine synthase RluA</fullName>
        <ecNumber evidence="8">5.4.99.28</ecNumber>
        <ecNumber evidence="9">5.4.99.29</ecNumber>
    </recommendedName>
    <alternativeName>
        <fullName evidence="11">23S rRNA pseudouridine(746) synthase</fullName>
    </alternativeName>
    <alternativeName>
        <fullName evidence="14">Ribosomal large subunit pseudouridine synthase A</fullName>
    </alternativeName>
    <alternativeName>
        <fullName evidence="13">rRNA pseudouridylate synthase A</fullName>
    </alternativeName>
    <alternativeName>
        <fullName evidence="15">rRNA-uridine isomerase A</fullName>
    </alternativeName>
    <alternativeName>
        <fullName evidence="12">tRNA pseudouridine(32) synthase</fullName>
    </alternativeName>
</protein>
<sequence length="219" mass="24896">MLLNYQPPINPYLTIIYRDEDIVVCDKPSGLLSVRGKARAHQDSLQFRCELVWPNIGVVHRLDMGTSGIMMMALNRNSLSHLSKQFQQRTTQKTYIADIWGRPAQNSGTVELPLIVDWPKRPRQKVCFETGKSAITHWKLIDSDSNANHSRVQLTPITGRSHQLRVHMAELGYPIIGDKFYAKGDALLASSRLHLHAHKLSVLHPRTNEILTFESPIPF</sequence>
<dbReference type="InterPro" id="IPR006145">
    <property type="entry name" value="PsdUridine_synth_RsuA/RluA"/>
</dbReference>
<dbReference type="PROSITE" id="PS01129">
    <property type="entry name" value="PSI_RLU"/>
    <property type="match status" value="1"/>
</dbReference>
<evidence type="ECO:0000256" key="8">
    <source>
        <dbReference type="ARBA" id="ARBA00038944"/>
    </source>
</evidence>
<accession>A0A545T4F8</accession>
<dbReference type="GO" id="GO:0160151">
    <property type="term" value="F:tRNA pseudouridine(32) synthase activity"/>
    <property type="evidence" value="ECO:0007669"/>
    <property type="project" value="UniProtKB-EC"/>
</dbReference>
<evidence type="ECO:0000256" key="2">
    <source>
        <dbReference type="ARBA" id="ARBA00022552"/>
    </source>
</evidence>
<evidence type="ECO:0000256" key="4">
    <source>
        <dbReference type="ARBA" id="ARBA00023235"/>
    </source>
</evidence>
<dbReference type="Pfam" id="PF00849">
    <property type="entry name" value="PseudoU_synth_2"/>
    <property type="match status" value="1"/>
</dbReference>
<evidence type="ECO:0000256" key="6">
    <source>
        <dbReference type="ARBA" id="ARBA00036916"/>
    </source>
</evidence>
<dbReference type="InterPro" id="IPR050188">
    <property type="entry name" value="RluA_PseudoU_synthase"/>
</dbReference>
<evidence type="ECO:0000256" key="5">
    <source>
        <dbReference type="ARBA" id="ARBA00036184"/>
    </source>
</evidence>
<keyword evidence="4" id="KW-0413">Isomerase</keyword>
<dbReference type="InterPro" id="IPR006224">
    <property type="entry name" value="PsdUridine_synth_RluA-like_CS"/>
</dbReference>
<comment type="caution">
    <text evidence="18">The sequence shown here is derived from an EMBL/GenBank/DDBJ whole genome shotgun (WGS) entry which is preliminary data.</text>
</comment>
<dbReference type="RefSeq" id="WP_142943385.1">
    <property type="nucleotide sequence ID" value="NZ_VIKR01000005.1"/>
</dbReference>
<dbReference type="GO" id="GO:0160142">
    <property type="term" value="F:23S rRNA pseudouridine(746) synthase activity"/>
    <property type="evidence" value="ECO:0007669"/>
    <property type="project" value="UniProtKB-EC"/>
</dbReference>
<organism evidence="18 19">
    <name type="scientific">Aliikangiella marina</name>
    <dbReference type="NCBI Taxonomy" id="1712262"/>
    <lineage>
        <taxon>Bacteria</taxon>
        <taxon>Pseudomonadati</taxon>
        <taxon>Pseudomonadota</taxon>
        <taxon>Gammaproteobacteria</taxon>
        <taxon>Oceanospirillales</taxon>
        <taxon>Pleioneaceae</taxon>
        <taxon>Aliikangiella</taxon>
    </lineage>
</organism>
<dbReference type="InterPro" id="IPR020103">
    <property type="entry name" value="PsdUridine_synth_cat_dom_sf"/>
</dbReference>
<proteinExistence type="inferred from homology"/>
<dbReference type="Gene3D" id="3.30.2350.10">
    <property type="entry name" value="Pseudouridine synthase"/>
    <property type="match status" value="1"/>
</dbReference>
<evidence type="ECO:0000259" key="16">
    <source>
        <dbReference type="Pfam" id="PF00849"/>
    </source>
</evidence>
<comment type="catalytic activity">
    <reaction evidence="6">
        <text>uridine(746) in 23S rRNA = pseudouridine(746) in 23S rRNA</text>
        <dbReference type="Rhea" id="RHEA:42548"/>
        <dbReference type="Rhea" id="RHEA-COMP:10109"/>
        <dbReference type="Rhea" id="RHEA-COMP:10110"/>
        <dbReference type="ChEBI" id="CHEBI:65314"/>
        <dbReference type="ChEBI" id="CHEBI:65315"/>
        <dbReference type="EC" id="5.4.99.29"/>
    </reaction>
</comment>
<dbReference type="EC" id="5.4.99.28" evidence="8"/>
<evidence type="ECO:0000256" key="11">
    <source>
        <dbReference type="ARBA" id="ARBA00041266"/>
    </source>
</evidence>